<dbReference type="Proteomes" id="UP001216139">
    <property type="component" value="Chromosome"/>
</dbReference>
<keyword evidence="2" id="KW-1185">Reference proteome</keyword>
<protein>
    <submittedName>
        <fullName evidence="1">Uncharacterized protein</fullName>
    </submittedName>
</protein>
<accession>A0ABY7TDS0</accession>
<dbReference type="RefSeq" id="WP_273632884.1">
    <property type="nucleotide sequence ID" value="NZ_CP117167.1"/>
</dbReference>
<name>A0ABY7TDS0_9SPHI</name>
<reference evidence="1 2" key="1">
    <citation type="submission" date="2023-02" db="EMBL/GenBank/DDBJ databases">
        <title>Genome sequence of Mucilaginibacter jinjuensis strain KACC 16571.</title>
        <authorList>
            <person name="Kim S."/>
            <person name="Heo J."/>
            <person name="Kwon S.-W."/>
        </authorList>
    </citation>
    <scope>NUCLEOTIDE SEQUENCE [LARGE SCALE GENOMIC DNA]</scope>
    <source>
        <strain evidence="1 2">KACC 16571</strain>
    </source>
</reference>
<evidence type="ECO:0000313" key="2">
    <source>
        <dbReference type="Proteomes" id="UP001216139"/>
    </source>
</evidence>
<sequence>MSVKQQFKISYKDLPVEVAEHNLRNGRVFSAEFSDASIKPLIITIAHDSNDKKFWTSMPEGRQELAEEIGRLIADYIRNHKEPYVIITDKKLPVLSLFD</sequence>
<dbReference type="EMBL" id="CP117167">
    <property type="protein sequence ID" value="WCT14389.1"/>
    <property type="molecule type" value="Genomic_DNA"/>
</dbReference>
<evidence type="ECO:0000313" key="1">
    <source>
        <dbReference type="EMBL" id="WCT14389.1"/>
    </source>
</evidence>
<gene>
    <name evidence="1" type="ORF">PQO05_10635</name>
</gene>
<proteinExistence type="predicted"/>
<organism evidence="1 2">
    <name type="scientific">Mucilaginibacter jinjuensis</name>
    <dbReference type="NCBI Taxonomy" id="1176721"/>
    <lineage>
        <taxon>Bacteria</taxon>
        <taxon>Pseudomonadati</taxon>
        <taxon>Bacteroidota</taxon>
        <taxon>Sphingobacteriia</taxon>
        <taxon>Sphingobacteriales</taxon>
        <taxon>Sphingobacteriaceae</taxon>
        <taxon>Mucilaginibacter</taxon>
    </lineage>
</organism>